<sequence>MFSDEEVAKWEGEDEGEEGGGFLRLLCRWVLESLTWSLSCCWLVPSCFMIFDLEPLSLTLSLVPRSLNLFLVCLYRLCHLAILCLDQHAHTLYHLKSLLTISFDNLYLNNLDIFKEDLESQSCGKSRKSPTAELFNVDSGRISIVTVNTKEYHSDVLAKSQGYCVGLFVITCVLDVEQQVFIKKCVLTRFID</sequence>
<evidence type="ECO:0000313" key="1">
    <source>
        <dbReference type="EMBL" id="GJT48241.1"/>
    </source>
</evidence>
<dbReference type="Proteomes" id="UP001151760">
    <property type="component" value="Unassembled WGS sequence"/>
</dbReference>
<protein>
    <submittedName>
        <fullName evidence="1">Uncharacterized protein</fullName>
    </submittedName>
</protein>
<proteinExistence type="predicted"/>
<name>A0ABQ5EBH8_9ASTR</name>
<reference evidence="1" key="2">
    <citation type="submission" date="2022-01" db="EMBL/GenBank/DDBJ databases">
        <authorList>
            <person name="Yamashiro T."/>
            <person name="Shiraishi A."/>
            <person name="Satake H."/>
            <person name="Nakayama K."/>
        </authorList>
    </citation>
    <scope>NUCLEOTIDE SEQUENCE</scope>
</reference>
<organism evidence="1 2">
    <name type="scientific">Tanacetum coccineum</name>
    <dbReference type="NCBI Taxonomy" id="301880"/>
    <lineage>
        <taxon>Eukaryota</taxon>
        <taxon>Viridiplantae</taxon>
        <taxon>Streptophyta</taxon>
        <taxon>Embryophyta</taxon>
        <taxon>Tracheophyta</taxon>
        <taxon>Spermatophyta</taxon>
        <taxon>Magnoliopsida</taxon>
        <taxon>eudicotyledons</taxon>
        <taxon>Gunneridae</taxon>
        <taxon>Pentapetalae</taxon>
        <taxon>asterids</taxon>
        <taxon>campanulids</taxon>
        <taxon>Asterales</taxon>
        <taxon>Asteraceae</taxon>
        <taxon>Asteroideae</taxon>
        <taxon>Anthemideae</taxon>
        <taxon>Anthemidinae</taxon>
        <taxon>Tanacetum</taxon>
    </lineage>
</organism>
<evidence type="ECO:0000313" key="2">
    <source>
        <dbReference type="Proteomes" id="UP001151760"/>
    </source>
</evidence>
<gene>
    <name evidence="1" type="ORF">Tco_0974398</name>
</gene>
<reference evidence="1" key="1">
    <citation type="journal article" date="2022" name="Int. J. Mol. Sci.">
        <title>Draft Genome of Tanacetum Coccineum: Genomic Comparison of Closely Related Tanacetum-Family Plants.</title>
        <authorList>
            <person name="Yamashiro T."/>
            <person name="Shiraishi A."/>
            <person name="Nakayama K."/>
            <person name="Satake H."/>
        </authorList>
    </citation>
    <scope>NUCLEOTIDE SEQUENCE</scope>
</reference>
<comment type="caution">
    <text evidence="1">The sequence shown here is derived from an EMBL/GenBank/DDBJ whole genome shotgun (WGS) entry which is preliminary data.</text>
</comment>
<keyword evidence="2" id="KW-1185">Reference proteome</keyword>
<dbReference type="EMBL" id="BQNB010016137">
    <property type="protein sequence ID" value="GJT48241.1"/>
    <property type="molecule type" value="Genomic_DNA"/>
</dbReference>
<accession>A0ABQ5EBH8</accession>